<protein>
    <recommendedName>
        <fullName evidence="3">Amidase</fullName>
    </recommendedName>
</protein>
<accession>A0A8T0CLU5</accession>
<dbReference type="OrthoDB" id="566138at2759"/>
<dbReference type="AlphaFoldDB" id="A0A8T0CLU5"/>
<dbReference type="EMBL" id="MU090021">
    <property type="protein sequence ID" value="KAF7848680.1"/>
    <property type="molecule type" value="Genomic_DNA"/>
</dbReference>
<name>A0A8T0CLU5_CORYI</name>
<dbReference type="SUPFAM" id="SSF75304">
    <property type="entry name" value="Amidase signature (AS) enzymes"/>
    <property type="match status" value="1"/>
</dbReference>
<organism evidence="1 2">
    <name type="scientific">Corymbia citriodora subsp. variegata</name>
    <dbReference type="NCBI Taxonomy" id="360336"/>
    <lineage>
        <taxon>Eukaryota</taxon>
        <taxon>Viridiplantae</taxon>
        <taxon>Streptophyta</taxon>
        <taxon>Embryophyta</taxon>
        <taxon>Tracheophyta</taxon>
        <taxon>Spermatophyta</taxon>
        <taxon>Magnoliopsida</taxon>
        <taxon>eudicotyledons</taxon>
        <taxon>Gunneridae</taxon>
        <taxon>Pentapetalae</taxon>
        <taxon>rosids</taxon>
        <taxon>malvids</taxon>
        <taxon>Myrtales</taxon>
        <taxon>Myrtaceae</taxon>
        <taxon>Myrtoideae</taxon>
        <taxon>Eucalypteae</taxon>
        <taxon>Corymbia</taxon>
    </lineage>
</organism>
<evidence type="ECO:0008006" key="3">
    <source>
        <dbReference type="Google" id="ProtNLM"/>
    </source>
</evidence>
<evidence type="ECO:0000313" key="2">
    <source>
        <dbReference type="Proteomes" id="UP000806378"/>
    </source>
</evidence>
<dbReference type="PANTHER" id="PTHR42678">
    <property type="entry name" value="AMIDASE"/>
    <property type="match status" value="1"/>
</dbReference>
<proteinExistence type="predicted"/>
<keyword evidence="2" id="KW-1185">Reference proteome</keyword>
<dbReference type="PANTHER" id="PTHR42678:SF25">
    <property type="entry name" value="AMIDASE C869.01"/>
    <property type="match status" value="1"/>
</dbReference>
<sequence>MEEYNQDGLIAAQMANILDEEVVKAERMMKKLSEEGFEKLMKENELDAMVTLGSRAATVLAFEGYPALTVPAGYDDNGMPFGICFGGLKGSEAKLIEIAYSFEQATGMRKPPHSFSSEFHYQYYYEQSYGTM</sequence>
<dbReference type="InterPro" id="IPR036928">
    <property type="entry name" value="AS_sf"/>
</dbReference>
<gene>
    <name evidence="1" type="ORF">BT93_L1739</name>
</gene>
<evidence type="ECO:0000313" key="1">
    <source>
        <dbReference type="EMBL" id="KAF7848680.1"/>
    </source>
</evidence>
<dbReference type="Proteomes" id="UP000806378">
    <property type="component" value="Unassembled WGS sequence"/>
</dbReference>
<reference evidence="1" key="1">
    <citation type="submission" date="2020-05" db="EMBL/GenBank/DDBJ databases">
        <title>WGS assembly of Corymbia citriodora subspecies variegata.</title>
        <authorList>
            <person name="Barry K."/>
            <person name="Hundley H."/>
            <person name="Shu S."/>
            <person name="Jenkins J."/>
            <person name="Grimwood J."/>
            <person name="Baten A."/>
        </authorList>
    </citation>
    <scope>NUCLEOTIDE SEQUENCE</scope>
    <source>
        <strain evidence="1">CV2-018</strain>
    </source>
</reference>
<dbReference type="Gene3D" id="3.90.1300.10">
    <property type="entry name" value="Amidase signature (AS) domain"/>
    <property type="match status" value="1"/>
</dbReference>
<comment type="caution">
    <text evidence="1">The sequence shown here is derived from an EMBL/GenBank/DDBJ whole genome shotgun (WGS) entry which is preliminary data.</text>
</comment>
<dbReference type="Gramene" id="rna-gnl|WGS:JABURB|Cocit.L1739.1">
    <property type="protein sequence ID" value="cds-KAF7848680.1"/>
    <property type="gene ID" value="gene-BT93_L1739"/>
</dbReference>